<dbReference type="Proteomes" id="UP001523216">
    <property type="component" value="Unassembled WGS sequence"/>
</dbReference>
<evidence type="ECO:0008006" key="4">
    <source>
        <dbReference type="Google" id="ProtNLM"/>
    </source>
</evidence>
<sequence length="182" mass="19284">MRYVFAAAAAVSTVLALSTAPSSAAPAEPVANHCMAEIGKPASEECFATFPEAREHFVAMGGQIGEPKSGAPAAKAAQAGLSLIPTLIEIAYDWNYRNPLGGTYWFYAYNGGCTNTLADLDYTQDPMPNGWVNRVSSSTLLSNCWAKHFEDPGFGGAFDGYRGSASNLNVGTNDKVSSIKWS</sequence>
<dbReference type="EMBL" id="JAMQOL010000029">
    <property type="protein sequence ID" value="MCM4080097.1"/>
    <property type="molecule type" value="Genomic_DNA"/>
</dbReference>
<proteinExistence type="predicted"/>
<protein>
    <recommendedName>
        <fullName evidence="4">Peptidase inhibitor family I36</fullName>
    </recommendedName>
</protein>
<gene>
    <name evidence="2" type="ORF">LXN57_21180</name>
</gene>
<evidence type="ECO:0000313" key="3">
    <source>
        <dbReference type="Proteomes" id="UP001523216"/>
    </source>
</evidence>
<dbReference type="RefSeq" id="WP_251799905.1">
    <property type="nucleotide sequence ID" value="NZ_JAMQOL010000029.1"/>
</dbReference>
<keyword evidence="1" id="KW-0732">Signal</keyword>
<accession>A0ABT0Y285</accession>
<feature type="signal peptide" evidence="1">
    <location>
        <begin position="1"/>
        <end position="24"/>
    </location>
</feature>
<keyword evidence="3" id="KW-1185">Reference proteome</keyword>
<reference evidence="2 3" key="1">
    <citation type="submission" date="2022-06" db="EMBL/GenBank/DDBJ databases">
        <title>Actinoplanes abujensis sp. nov., isolated from Nigerian arid soil.</title>
        <authorList>
            <person name="Ding P."/>
        </authorList>
    </citation>
    <scope>NUCLEOTIDE SEQUENCE [LARGE SCALE GENOMIC DNA]</scope>
    <source>
        <strain evidence="3">TRM88002</strain>
    </source>
</reference>
<evidence type="ECO:0000313" key="2">
    <source>
        <dbReference type="EMBL" id="MCM4080097.1"/>
    </source>
</evidence>
<feature type="chain" id="PRO_5047529222" description="Peptidase inhibitor family I36" evidence="1">
    <location>
        <begin position="25"/>
        <end position="182"/>
    </location>
</feature>
<evidence type="ECO:0000256" key="1">
    <source>
        <dbReference type="SAM" id="SignalP"/>
    </source>
</evidence>
<comment type="caution">
    <text evidence="2">The sequence shown here is derived from an EMBL/GenBank/DDBJ whole genome shotgun (WGS) entry which is preliminary data.</text>
</comment>
<dbReference type="Gene3D" id="2.60.20.10">
    <property type="entry name" value="Crystallins"/>
    <property type="match status" value="1"/>
</dbReference>
<name>A0ABT0Y285_9ACTN</name>
<organism evidence="2 3">
    <name type="scientific">Paractinoplanes hotanensis</name>
    <dbReference type="NCBI Taxonomy" id="2906497"/>
    <lineage>
        <taxon>Bacteria</taxon>
        <taxon>Bacillati</taxon>
        <taxon>Actinomycetota</taxon>
        <taxon>Actinomycetes</taxon>
        <taxon>Micromonosporales</taxon>
        <taxon>Micromonosporaceae</taxon>
        <taxon>Paractinoplanes</taxon>
    </lineage>
</organism>